<evidence type="ECO:0000256" key="1">
    <source>
        <dbReference type="SAM" id="Coils"/>
    </source>
</evidence>
<proteinExistence type="predicted"/>
<organism evidence="2">
    <name type="scientific">marine sediment metagenome</name>
    <dbReference type="NCBI Taxonomy" id="412755"/>
    <lineage>
        <taxon>unclassified sequences</taxon>
        <taxon>metagenomes</taxon>
        <taxon>ecological metagenomes</taxon>
    </lineage>
</organism>
<evidence type="ECO:0000313" key="2">
    <source>
        <dbReference type="EMBL" id="KKL48770.1"/>
    </source>
</evidence>
<name>A0A0F9EUZ8_9ZZZZ</name>
<reference evidence="2" key="1">
    <citation type="journal article" date="2015" name="Nature">
        <title>Complex archaea that bridge the gap between prokaryotes and eukaryotes.</title>
        <authorList>
            <person name="Spang A."/>
            <person name="Saw J.H."/>
            <person name="Jorgensen S.L."/>
            <person name="Zaremba-Niedzwiedzka K."/>
            <person name="Martijn J."/>
            <person name="Lind A.E."/>
            <person name="van Eijk R."/>
            <person name="Schleper C."/>
            <person name="Guy L."/>
            <person name="Ettema T.J."/>
        </authorList>
    </citation>
    <scope>NUCLEOTIDE SEQUENCE</scope>
</reference>
<keyword evidence="1" id="KW-0175">Coiled coil</keyword>
<feature type="coiled-coil region" evidence="1">
    <location>
        <begin position="46"/>
        <end position="80"/>
    </location>
</feature>
<protein>
    <submittedName>
        <fullName evidence="2">Uncharacterized protein</fullName>
    </submittedName>
</protein>
<gene>
    <name evidence="2" type="ORF">LCGC14_2322190</name>
</gene>
<sequence length="85" mass="9956">MPNCFGEYGSRTECTAEGKLGCSVKKSCKKKHNAVIISFKVKWMPIQRLREEKAEQQKIRKKAEKEVRRLSQLIPQKLNEFNNEM</sequence>
<dbReference type="AlphaFoldDB" id="A0A0F9EUZ8"/>
<comment type="caution">
    <text evidence="2">The sequence shown here is derived from an EMBL/GenBank/DDBJ whole genome shotgun (WGS) entry which is preliminary data.</text>
</comment>
<dbReference type="EMBL" id="LAZR01033199">
    <property type="protein sequence ID" value="KKL48770.1"/>
    <property type="molecule type" value="Genomic_DNA"/>
</dbReference>
<accession>A0A0F9EUZ8</accession>